<gene>
    <name evidence="1" type="ORF">BV25DRAFT_1806856</name>
</gene>
<evidence type="ECO:0000313" key="2">
    <source>
        <dbReference type="Proteomes" id="UP000814140"/>
    </source>
</evidence>
<organism evidence="1 2">
    <name type="scientific">Artomyces pyxidatus</name>
    <dbReference type="NCBI Taxonomy" id="48021"/>
    <lineage>
        <taxon>Eukaryota</taxon>
        <taxon>Fungi</taxon>
        <taxon>Dikarya</taxon>
        <taxon>Basidiomycota</taxon>
        <taxon>Agaricomycotina</taxon>
        <taxon>Agaricomycetes</taxon>
        <taxon>Russulales</taxon>
        <taxon>Auriscalpiaceae</taxon>
        <taxon>Artomyces</taxon>
    </lineage>
</organism>
<reference evidence="1" key="1">
    <citation type="submission" date="2021-03" db="EMBL/GenBank/DDBJ databases">
        <authorList>
            <consortium name="DOE Joint Genome Institute"/>
            <person name="Ahrendt S."/>
            <person name="Looney B.P."/>
            <person name="Miyauchi S."/>
            <person name="Morin E."/>
            <person name="Drula E."/>
            <person name="Courty P.E."/>
            <person name="Chicoki N."/>
            <person name="Fauchery L."/>
            <person name="Kohler A."/>
            <person name="Kuo A."/>
            <person name="Labutti K."/>
            <person name="Pangilinan J."/>
            <person name="Lipzen A."/>
            <person name="Riley R."/>
            <person name="Andreopoulos W."/>
            <person name="He G."/>
            <person name="Johnson J."/>
            <person name="Barry K.W."/>
            <person name="Grigoriev I.V."/>
            <person name="Nagy L."/>
            <person name="Hibbett D."/>
            <person name="Henrissat B."/>
            <person name="Matheny P.B."/>
            <person name="Labbe J."/>
            <person name="Martin F."/>
        </authorList>
    </citation>
    <scope>NUCLEOTIDE SEQUENCE</scope>
    <source>
        <strain evidence="1">HHB10654</strain>
    </source>
</reference>
<reference evidence="1" key="2">
    <citation type="journal article" date="2022" name="New Phytol.">
        <title>Evolutionary transition to the ectomycorrhizal habit in the genomes of a hyperdiverse lineage of mushroom-forming fungi.</title>
        <authorList>
            <person name="Looney B."/>
            <person name="Miyauchi S."/>
            <person name="Morin E."/>
            <person name="Drula E."/>
            <person name="Courty P.E."/>
            <person name="Kohler A."/>
            <person name="Kuo A."/>
            <person name="LaButti K."/>
            <person name="Pangilinan J."/>
            <person name="Lipzen A."/>
            <person name="Riley R."/>
            <person name="Andreopoulos W."/>
            <person name="He G."/>
            <person name="Johnson J."/>
            <person name="Nolan M."/>
            <person name="Tritt A."/>
            <person name="Barry K.W."/>
            <person name="Grigoriev I.V."/>
            <person name="Nagy L.G."/>
            <person name="Hibbett D."/>
            <person name="Henrissat B."/>
            <person name="Matheny P.B."/>
            <person name="Labbe J."/>
            <person name="Martin F.M."/>
        </authorList>
    </citation>
    <scope>NUCLEOTIDE SEQUENCE</scope>
    <source>
        <strain evidence="1">HHB10654</strain>
    </source>
</reference>
<protein>
    <submittedName>
        <fullName evidence="1">Efflux transporter</fullName>
    </submittedName>
</protein>
<sequence length="579" mass="61829">MSTSSNQADINADGSTGIRSRRLSVASGTVYSDGPAIPSPTTSRSALASVCIVAACTSAMMMNIAFGPSIAISVPYAGKDLGIAQENLQWIISAYSISSGCLLVLCGRLADLYGRKKVWVVGYMFMAIFGLGSGFAQDEITLDVSRGIQGIGGAAVVPASLGILAHAFPPSRARSAAFATFAAGAPIGAIFGFVVGSVLTQLTKPTWRSPLYLFSGLCVLGVVLGVLCIDADEPSTEEDKRVDWIGAFLVTAGLVLIFFVLSDSPTAPRGWKTSYIIALLVIGVVLLAFFVAWQYFLEKWQLEGRPPTRWTAPPLMKLSMWRRANGRFAVMQTIACLNWAGFVCWIVWVQLYYQSFRHYSPILTMIRILPIFFVGVTANVIIALTIGRVDVVYIIAIGTLLTSAGNLLFAVIVPSAPYWAFGFPSAMIIVLGADFVFASGTLFIAKVCFPHEQSVAGALFQSMTQVGTAIGLSVSTIVFNSVLKSQSARLGVQVDKAGDNAPEHAQLKAYHAAQWTGVAFGIFCTALTIFLRGVGIVGHNDKHAAIPDAETHVFDEKTSQNIQDMSADEKADLKTSAPS</sequence>
<accession>A0ACB8SXK9</accession>
<keyword evidence="2" id="KW-1185">Reference proteome</keyword>
<dbReference type="EMBL" id="MU277217">
    <property type="protein sequence ID" value="KAI0060675.1"/>
    <property type="molecule type" value="Genomic_DNA"/>
</dbReference>
<name>A0ACB8SXK9_9AGAM</name>
<evidence type="ECO:0000313" key="1">
    <source>
        <dbReference type="EMBL" id="KAI0060675.1"/>
    </source>
</evidence>
<dbReference type="Proteomes" id="UP000814140">
    <property type="component" value="Unassembled WGS sequence"/>
</dbReference>
<comment type="caution">
    <text evidence="1">The sequence shown here is derived from an EMBL/GenBank/DDBJ whole genome shotgun (WGS) entry which is preliminary data.</text>
</comment>
<proteinExistence type="predicted"/>